<dbReference type="Proteomes" id="UP000008237">
    <property type="component" value="Unassembled WGS sequence"/>
</dbReference>
<dbReference type="AlphaFoldDB" id="E2BX71"/>
<evidence type="ECO:0000313" key="2">
    <source>
        <dbReference type="Proteomes" id="UP000008237"/>
    </source>
</evidence>
<reference evidence="1 2" key="1">
    <citation type="journal article" date="2010" name="Science">
        <title>Genomic comparison of the ants Camponotus floridanus and Harpegnathos saltator.</title>
        <authorList>
            <person name="Bonasio R."/>
            <person name="Zhang G."/>
            <person name="Ye C."/>
            <person name="Mutti N.S."/>
            <person name="Fang X."/>
            <person name="Qin N."/>
            <person name="Donahue G."/>
            <person name="Yang P."/>
            <person name="Li Q."/>
            <person name="Li C."/>
            <person name="Zhang P."/>
            <person name="Huang Z."/>
            <person name="Berger S.L."/>
            <person name="Reinberg D."/>
            <person name="Wang J."/>
            <person name="Liebig J."/>
        </authorList>
    </citation>
    <scope>NUCLEOTIDE SEQUENCE [LARGE SCALE GENOMIC DNA]</scope>
    <source>
        <strain evidence="1 2">R22 G/1</strain>
    </source>
</reference>
<accession>E2BX71</accession>
<feature type="non-terminal residue" evidence="1">
    <location>
        <position position="1"/>
    </location>
</feature>
<feature type="non-terminal residue" evidence="1">
    <location>
        <position position="70"/>
    </location>
</feature>
<organism evidence="2">
    <name type="scientific">Harpegnathos saltator</name>
    <name type="common">Jerdon's jumping ant</name>
    <dbReference type="NCBI Taxonomy" id="610380"/>
    <lineage>
        <taxon>Eukaryota</taxon>
        <taxon>Metazoa</taxon>
        <taxon>Ecdysozoa</taxon>
        <taxon>Arthropoda</taxon>
        <taxon>Hexapoda</taxon>
        <taxon>Insecta</taxon>
        <taxon>Pterygota</taxon>
        <taxon>Neoptera</taxon>
        <taxon>Endopterygota</taxon>
        <taxon>Hymenoptera</taxon>
        <taxon>Apocrita</taxon>
        <taxon>Aculeata</taxon>
        <taxon>Formicoidea</taxon>
        <taxon>Formicidae</taxon>
        <taxon>Ponerinae</taxon>
        <taxon>Ponerini</taxon>
        <taxon>Harpegnathos</taxon>
    </lineage>
</organism>
<proteinExistence type="predicted"/>
<dbReference type="GO" id="GO:0003676">
    <property type="term" value="F:nucleic acid binding"/>
    <property type="evidence" value="ECO:0007669"/>
    <property type="project" value="InterPro"/>
</dbReference>
<keyword evidence="2" id="KW-1185">Reference proteome</keyword>
<dbReference type="STRING" id="610380.E2BX71"/>
<dbReference type="EMBL" id="GL451209">
    <property type="protein sequence ID" value="EFN79709.1"/>
    <property type="molecule type" value="Genomic_DNA"/>
</dbReference>
<dbReference type="Gene3D" id="3.30.420.10">
    <property type="entry name" value="Ribonuclease H-like superfamily/Ribonuclease H"/>
    <property type="match status" value="1"/>
</dbReference>
<dbReference type="InterPro" id="IPR036397">
    <property type="entry name" value="RNaseH_sf"/>
</dbReference>
<evidence type="ECO:0000313" key="1">
    <source>
        <dbReference type="EMBL" id="EFN79709.1"/>
    </source>
</evidence>
<sequence>KMTVEQWSKVPFTDESKFEMFGGKRRVYVRRMRGERCINQYITSMVKHGGGSVIVWGCFGNNKVGDLIHI</sequence>
<name>E2BX71_HARSA</name>
<protein>
    <submittedName>
        <fullName evidence="1">Transposable element Tcb1 transposase</fullName>
    </submittedName>
</protein>
<dbReference type="InParanoid" id="E2BX71"/>
<gene>
    <name evidence="1" type="ORF">EAI_00031</name>
</gene>